<reference evidence="3" key="1">
    <citation type="journal article" date="2019" name="Int. J. Syst. Evol. Microbiol.">
        <title>The Global Catalogue of Microorganisms (GCM) 10K type strain sequencing project: providing services to taxonomists for standard genome sequencing and annotation.</title>
        <authorList>
            <consortium name="The Broad Institute Genomics Platform"/>
            <consortium name="The Broad Institute Genome Sequencing Center for Infectious Disease"/>
            <person name="Wu L."/>
            <person name="Ma J."/>
        </authorList>
    </citation>
    <scope>NUCLEOTIDE SEQUENCE [LARGE SCALE GENOMIC DNA]</scope>
    <source>
        <strain evidence="3">CCM 8725</strain>
    </source>
</reference>
<comment type="caution">
    <text evidence="2">The sequence shown here is derived from an EMBL/GenBank/DDBJ whole genome shotgun (WGS) entry which is preliminary data.</text>
</comment>
<proteinExistence type="predicted"/>
<protein>
    <submittedName>
        <fullName evidence="2">ABC transporter permease subunit</fullName>
    </submittedName>
</protein>
<evidence type="ECO:0000313" key="2">
    <source>
        <dbReference type="EMBL" id="MFD2412520.1"/>
    </source>
</evidence>
<feature type="transmembrane region" description="Helical" evidence="1">
    <location>
        <begin position="292"/>
        <end position="321"/>
    </location>
</feature>
<accession>A0ABW5FDD5</accession>
<keyword evidence="3" id="KW-1185">Reference proteome</keyword>
<evidence type="ECO:0000313" key="3">
    <source>
        <dbReference type="Proteomes" id="UP001597448"/>
    </source>
</evidence>
<dbReference type="Proteomes" id="UP001597448">
    <property type="component" value="Unassembled WGS sequence"/>
</dbReference>
<organism evidence="2 3">
    <name type="scientific">Paenibacillus rhizoplanae</name>
    <dbReference type="NCBI Taxonomy" id="1917181"/>
    <lineage>
        <taxon>Bacteria</taxon>
        <taxon>Bacillati</taxon>
        <taxon>Bacillota</taxon>
        <taxon>Bacilli</taxon>
        <taxon>Bacillales</taxon>
        <taxon>Paenibacillaceae</taxon>
        <taxon>Paenibacillus</taxon>
    </lineage>
</organism>
<sequence>MNSLFKYEFMKIAKKRMNIVVVLVSLCLTLFLFILPVKSYISLEKDGSQLNGLAAIQLEKEYSQELAGTLTEERVTKDIAAYQALFSNPEQVIKDGNQVLLKDDMYARYVLPYFSYYKLIDDAFLEPQVTDNGLTVLRDMKLGDTADFYQARADKVKNYMDIDFSDWKYSAQEKAFWHAKNSQVETPYVYGYHAGWKSLFQCFELLIVSIIAICICIAPVFAGEYQTGADSVILSTRYGKSKLIKAKIGAAFLFALLIFTVNLLLAAGIQLAAFGTGGWNLPLQILNVTIPYAFSLLEAALICLAVLYSVLIGMVSITLWLSAKLKTAFVVLVIDVLIILLPVFLGLSGSNGVLNHILMLFPYMAVQPAFPAEYTSYFSYPFPGLTVDIITMRIVLYVVICVVSLPFIGRAFKRHQVQ</sequence>
<name>A0ABW5FDD5_9BACL</name>
<feature type="transmembrane region" description="Helical" evidence="1">
    <location>
        <begin position="389"/>
        <end position="408"/>
    </location>
</feature>
<keyword evidence="1" id="KW-0812">Transmembrane</keyword>
<keyword evidence="1" id="KW-1133">Transmembrane helix</keyword>
<feature type="transmembrane region" description="Helical" evidence="1">
    <location>
        <begin position="328"/>
        <end position="349"/>
    </location>
</feature>
<feature type="transmembrane region" description="Helical" evidence="1">
    <location>
        <begin position="248"/>
        <end position="272"/>
    </location>
</feature>
<feature type="transmembrane region" description="Helical" evidence="1">
    <location>
        <begin position="205"/>
        <end position="227"/>
    </location>
</feature>
<dbReference type="RefSeq" id="WP_209993219.1">
    <property type="nucleotide sequence ID" value="NZ_JBHUKY010000035.1"/>
</dbReference>
<evidence type="ECO:0000256" key="1">
    <source>
        <dbReference type="SAM" id="Phobius"/>
    </source>
</evidence>
<keyword evidence="1" id="KW-0472">Membrane</keyword>
<gene>
    <name evidence="2" type="ORF">ACFSX3_21745</name>
</gene>
<dbReference type="EMBL" id="JBHUKY010000035">
    <property type="protein sequence ID" value="MFD2412520.1"/>
    <property type="molecule type" value="Genomic_DNA"/>
</dbReference>